<proteinExistence type="predicted"/>
<gene>
    <name evidence="2" type="ORF">E2C01_022193</name>
</gene>
<name>A0A5B7E6K9_PORTR</name>
<feature type="region of interest" description="Disordered" evidence="1">
    <location>
        <begin position="1"/>
        <end position="21"/>
    </location>
</feature>
<protein>
    <submittedName>
        <fullName evidence="2">Uncharacterized protein</fullName>
    </submittedName>
</protein>
<evidence type="ECO:0000313" key="3">
    <source>
        <dbReference type="Proteomes" id="UP000324222"/>
    </source>
</evidence>
<dbReference type="EMBL" id="VSRR010001996">
    <property type="protein sequence ID" value="MPC28977.1"/>
    <property type="molecule type" value="Genomic_DNA"/>
</dbReference>
<evidence type="ECO:0000256" key="1">
    <source>
        <dbReference type="SAM" id="MobiDB-lite"/>
    </source>
</evidence>
<dbReference type="AlphaFoldDB" id="A0A5B7E6K9"/>
<accession>A0A5B7E6K9</accession>
<dbReference type="Proteomes" id="UP000324222">
    <property type="component" value="Unassembled WGS sequence"/>
</dbReference>
<sequence length="154" mass="16403">MSLLMESNPRPRIQEGRRGSPKGSLTVVLAAYCTLIGYVNRVRMGPYCLFSLAMATHQVTRPLLGSVLAAARLPATSPYPSSRRQIRPINQPKSNGKTLPLALGEVLCHLALVYGIAGHHVRSRGSDLPGAAGARGREAAFTSSAPTRGSDEAR</sequence>
<comment type="caution">
    <text evidence="2">The sequence shown here is derived from an EMBL/GenBank/DDBJ whole genome shotgun (WGS) entry which is preliminary data.</text>
</comment>
<reference evidence="2 3" key="1">
    <citation type="submission" date="2019-05" db="EMBL/GenBank/DDBJ databases">
        <title>Another draft genome of Portunus trituberculatus and its Hox gene families provides insights of decapod evolution.</title>
        <authorList>
            <person name="Jeong J.-H."/>
            <person name="Song I."/>
            <person name="Kim S."/>
            <person name="Choi T."/>
            <person name="Kim D."/>
            <person name="Ryu S."/>
            <person name="Kim W."/>
        </authorList>
    </citation>
    <scope>NUCLEOTIDE SEQUENCE [LARGE SCALE GENOMIC DNA]</scope>
    <source>
        <tissue evidence="2">Muscle</tissue>
    </source>
</reference>
<feature type="region of interest" description="Disordered" evidence="1">
    <location>
        <begin position="128"/>
        <end position="154"/>
    </location>
</feature>
<keyword evidence="3" id="KW-1185">Reference proteome</keyword>
<evidence type="ECO:0000313" key="2">
    <source>
        <dbReference type="EMBL" id="MPC28977.1"/>
    </source>
</evidence>
<organism evidence="2 3">
    <name type="scientific">Portunus trituberculatus</name>
    <name type="common">Swimming crab</name>
    <name type="synonym">Neptunus trituberculatus</name>
    <dbReference type="NCBI Taxonomy" id="210409"/>
    <lineage>
        <taxon>Eukaryota</taxon>
        <taxon>Metazoa</taxon>
        <taxon>Ecdysozoa</taxon>
        <taxon>Arthropoda</taxon>
        <taxon>Crustacea</taxon>
        <taxon>Multicrustacea</taxon>
        <taxon>Malacostraca</taxon>
        <taxon>Eumalacostraca</taxon>
        <taxon>Eucarida</taxon>
        <taxon>Decapoda</taxon>
        <taxon>Pleocyemata</taxon>
        <taxon>Brachyura</taxon>
        <taxon>Eubrachyura</taxon>
        <taxon>Portunoidea</taxon>
        <taxon>Portunidae</taxon>
        <taxon>Portuninae</taxon>
        <taxon>Portunus</taxon>
    </lineage>
</organism>